<feature type="compositionally biased region" description="Basic and acidic residues" evidence="2">
    <location>
        <begin position="511"/>
        <end position="528"/>
    </location>
</feature>
<dbReference type="InterPro" id="IPR043987">
    <property type="entry name" value="CCZ1/INTU/HSP4_longin_1"/>
</dbReference>
<accession>E9ET72</accession>
<dbReference type="AlphaFoldDB" id="E9ET72"/>
<sequence length="915" mass="100980">MSQVATAPPDLDRFSAVVVLLHMASEFQVPTTASPLPTANNIVIALWFGLIITDTQIHTHLPLKPSLGCLDHVSAQAHLSIVEATLRPPPSLDRPRALMMASAAVAAAGTLVPAQLGFLAIFNPSLGTTDDTIDDQIVYYASDTTQGPGKRRRRTRGRPTDDISQEERHERLRQIGLAQGMINFSRGFADEASLDAVDTEKSRVITHELEPGWWILASINLTKVPLPPRLATKSTTEPQEEKYEYSSRELKPAPLLLRDILRAHSIFLLHHDTSLSALFVRSKRTKFTAVLSRYWDLFLSTWNVMLHGNPARNIFGGINIAASGELGFGVGEEERGSGEREVLEGLVGRIEGLVDLVVSRFGTEEPEDEVKTHRDRLDAQLWLGTGEEPAAEDGAVFLGTGALSRKSLRDVTHWMEDLYQWGDHAYGVIDSPTSTRGRRGRKRRESVEQTKAAKETAPANPDKKHQKQTGQNQAEQHKEPEHQNQQQPKEQQKAEDHQHPQEQLSLESAADPDKRDSTSSAKAPEDGKLDKMLSYMKLGYGSYWTIPGTSNTNTPTTQSGTPTPSETNTSKPNNTATPSTSPTTSRPKFPKRSSSDAAHGHYLIGLKGSISEPPSDSESSSASSTHNNSRTLLRTINIELDSKSSPQPSTTIIKDFTHPASPLTQSQVAGNFLPGYTSHDLNKSEKLRVVVYVNRPFIFTFFFRLHTDSLAWDTLYRSLHYQLAPLKKPLLSSTSYRPERGQESPAARTIYNLVWDPKQLVTHSTIPNIPESSASDTWWSRADAVNTHLHLLNTHASTRAREAELERTHKTNRGWWIVWTRLRERPATEPQDGNPPPSPGLSETEASQGAGDDEKQEHGPAASKEIFLIRKASDHAGFQSLSTGDGGGAADGASKLVQGIGVDTRRYVEELLSFL</sequence>
<protein>
    <recommendedName>
        <fullName evidence="3">CCZ1/INTU/HSP4 first Longin domain-containing protein</fullName>
    </recommendedName>
</protein>
<feature type="compositionally biased region" description="Basic and acidic residues" evidence="2">
    <location>
        <begin position="445"/>
        <end position="454"/>
    </location>
</feature>
<name>E9ET72_METRA</name>
<evidence type="ECO:0000313" key="4">
    <source>
        <dbReference type="EMBL" id="EFZ01837.2"/>
    </source>
</evidence>
<feature type="region of interest" description="Disordered" evidence="2">
    <location>
        <begin position="826"/>
        <end position="860"/>
    </location>
</feature>
<dbReference type="RefSeq" id="XP_007819255.2">
    <property type="nucleotide sequence ID" value="XM_007821064.2"/>
</dbReference>
<dbReference type="GO" id="GO:0016192">
    <property type="term" value="P:vesicle-mediated transport"/>
    <property type="evidence" value="ECO:0007669"/>
    <property type="project" value="InterPro"/>
</dbReference>
<reference evidence="4 5" key="1">
    <citation type="journal article" date="2011" name="PLoS Genet.">
        <title>Genome sequencing and comparative transcriptomics of the model entomopathogenic fungi Metarhizium anisopliae and M. acridum.</title>
        <authorList>
            <person name="Gao Q."/>
            <person name="Jin K."/>
            <person name="Ying S.H."/>
            <person name="Zhang Y."/>
            <person name="Xiao G."/>
            <person name="Shang Y."/>
            <person name="Duan Z."/>
            <person name="Hu X."/>
            <person name="Xie X.Q."/>
            <person name="Zhou G."/>
            <person name="Peng G."/>
            <person name="Luo Z."/>
            <person name="Huang W."/>
            <person name="Wang B."/>
            <person name="Fang W."/>
            <person name="Wang S."/>
            <person name="Zhong Y."/>
            <person name="Ma L.J."/>
            <person name="St Leger R.J."/>
            <person name="Zhao G.P."/>
            <person name="Pei Y."/>
            <person name="Feng M.G."/>
            <person name="Xia Y."/>
            <person name="Wang C."/>
        </authorList>
    </citation>
    <scope>NUCLEOTIDE SEQUENCE [LARGE SCALE GENOMIC DNA]</scope>
    <source>
        <strain evidence="5">ARSEF 23 / ATCC MYA-3075</strain>
    </source>
</reference>
<evidence type="ECO:0000256" key="1">
    <source>
        <dbReference type="ARBA" id="ARBA00005352"/>
    </source>
</evidence>
<feature type="domain" description="CCZ1/INTU/HSP4 first Longin" evidence="3">
    <location>
        <begin position="118"/>
        <end position="222"/>
    </location>
</feature>
<evidence type="ECO:0000259" key="3">
    <source>
        <dbReference type="Pfam" id="PF19031"/>
    </source>
</evidence>
<comment type="similarity">
    <text evidence="1">Belongs to the CCZ1 family.</text>
</comment>
<dbReference type="PANTHER" id="PTHR13056:SF0">
    <property type="entry name" value="VACUOLAR FUSION PROTEIN CCZ1 HOMOLOG-RELATED"/>
    <property type="match status" value="1"/>
</dbReference>
<dbReference type="Proteomes" id="UP000002498">
    <property type="component" value="Unassembled WGS sequence"/>
</dbReference>
<feature type="region of interest" description="Disordered" evidence="2">
    <location>
        <begin position="426"/>
        <end position="528"/>
    </location>
</feature>
<dbReference type="Pfam" id="PF19031">
    <property type="entry name" value="Intu_longin_1"/>
    <property type="match status" value="1"/>
</dbReference>
<dbReference type="InterPro" id="IPR013176">
    <property type="entry name" value="Ccz1"/>
</dbReference>
<dbReference type="HOGENOM" id="CLU_009628_0_0_1"/>
<feature type="compositionally biased region" description="Basic and acidic residues" evidence="2">
    <location>
        <begin position="490"/>
        <end position="500"/>
    </location>
</feature>
<dbReference type="GO" id="GO:0035658">
    <property type="term" value="C:Mon1-Ccz1 complex"/>
    <property type="evidence" value="ECO:0007669"/>
    <property type="project" value="InterPro"/>
</dbReference>
<dbReference type="PANTHER" id="PTHR13056">
    <property type="entry name" value="VACUOLAR FUSION PROTEIN CCZ1 HOMOLOG-RELATED"/>
    <property type="match status" value="1"/>
</dbReference>
<feature type="region of interest" description="Disordered" evidence="2">
    <location>
        <begin position="549"/>
        <end position="630"/>
    </location>
</feature>
<comment type="caution">
    <text evidence="4">The sequence shown here is derived from an EMBL/GenBank/DDBJ whole genome shotgun (WGS) entry which is preliminary data.</text>
</comment>
<feature type="compositionally biased region" description="Low complexity" evidence="2">
    <location>
        <begin position="609"/>
        <end position="624"/>
    </location>
</feature>
<evidence type="ECO:0000256" key="2">
    <source>
        <dbReference type="SAM" id="MobiDB-lite"/>
    </source>
</evidence>
<feature type="compositionally biased region" description="Low complexity" evidence="2">
    <location>
        <begin position="549"/>
        <end position="585"/>
    </location>
</feature>
<keyword evidence="5" id="KW-1185">Reference proteome</keyword>
<dbReference type="KEGG" id="maj:MAA_03066"/>
<organism evidence="4 5">
    <name type="scientific">Metarhizium robertsii (strain ARSEF 23 / ATCC MYA-3075)</name>
    <name type="common">Metarhizium anisopliae (strain ARSEF 23)</name>
    <dbReference type="NCBI Taxonomy" id="655844"/>
    <lineage>
        <taxon>Eukaryota</taxon>
        <taxon>Fungi</taxon>
        <taxon>Dikarya</taxon>
        <taxon>Ascomycota</taxon>
        <taxon>Pezizomycotina</taxon>
        <taxon>Sordariomycetes</taxon>
        <taxon>Hypocreomycetidae</taxon>
        <taxon>Hypocreales</taxon>
        <taxon>Clavicipitaceae</taxon>
        <taxon>Metarhizium</taxon>
    </lineage>
</organism>
<proteinExistence type="inferred from homology"/>
<dbReference type="GeneID" id="19257352"/>
<evidence type="ECO:0000313" key="5">
    <source>
        <dbReference type="Proteomes" id="UP000002498"/>
    </source>
</evidence>
<feature type="compositionally biased region" description="Basic and acidic residues" evidence="2">
    <location>
        <begin position="158"/>
        <end position="168"/>
    </location>
</feature>
<gene>
    <name evidence="4" type="ORF">MAA_03066</name>
</gene>
<dbReference type="EMBL" id="ADNJ02000004">
    <property type="protein sequence ID" value="EFZ01837.2"/>
    <property type="molecule type" value="Genomic_DNA"/>
</dbReference>
<feature type="region of interest" description="Disordered" evidence="2">
    <location>
        <begin position="144"/>
        <end position="168"/>
    </location>
</feature>
<dbReference type="OrthoDB" id="240546at2759"/>
<reference evidence="4 5" key="2">
    <citation type="journal article" date="2014" name="Proc. Natl. Acad. Sci. U.S.A.">
        <title>Trajectory and genomic determinants of fungal-pathogen speciation and host adaptation.</title>
        <authorList>
            <person name="Hu X."/>
            <person name="Xiao G."/>
            <person name="Zheng P."/>
            <person name="Shang Y."/>
            <person name="Su Y."/>
            <person name="Zhang X."/>
            <person name="Liu X."/>
            <person name="Zhan S."/>
            <person name="St Leger R.J."/>
            <person name="Wang C."/>
        </authorList>
    </citation>
    <scope>GENOME REANNOTATION</scope>
    <source>
        <strain evidence="5">ARSEF 23 / ATCC MYA-3075</strain>
    </source>
</reference>